<sequence length="150" mass="16817">EQEYLDIKEDLDMIGKLMDEFRGDVNYINDTLSTLSYNVEQLKMSISKSGPTSHVSNLLNEVLKIQNIKYSDLKQPDSGKEEKRGTNGKIIKKIFCGIEVACKRIPSVVDDDTTEAQKIKTELAILGLLGKCGHIITFYGLSEVEKESVM</sequence>
<accession>A0A9N9P4Q8</accession>
<feature type="non-terminal residue" evidence="1">
    <location>
        <position position="150"/>
    </location>
</feature>
<dbReference type="EMBL" id="CAJVPV010061318">
    <property type="protein sequence ID" value="CAG8790842.1"/>
    <property type="molecule type" value="Genomic_DNA"/>
</dbReference>
<dbReference type="SUPFAM" id="SSF56112">
    <property type="entry name" value="Protein kinase-like (PK-like)"/>
    <property type="match status" value="1"/>
</dbReference>
<dbReference type="Proteomes" id="UP000789342">
    <property type="component" value="Unassembled WGS sequence"/>
</dbReference>
<dbReference type="AlphaFoldDB" id="A0A9N9P4Q8"/>
<organism evidence="1 2">
    <name type="scientific">Acaulospora morrowiae</name>
    <dbReference type="NCBI Taxonomy" id="94023"/>
    <lineage>
        <taxon>Eukaryota</taxon>
        <taxon>Fungi</taxon>
        <taxon>Fungi incertae sedis</taxon>
        <taxon>Mucoromycota</taxon>
        <taxon>Glomeromycotina</taxon>
        <taxon>Glomeromycetes</taxon>
        <taxon>Diversisporales</taxon>
        <taxon>Acaulosporaceae</taxon>
        <taxon>Acaulospora</taxon>
    </lineage>
</organism>
<protein>
    <submittedName>
        <fullName evidence="1">13801_t:CDS:1</fullName>
    </submittedName>
</protein>
<proteinExistence type="predicted"/>
<name>A0A9N9P4Q8_9GLOM</name>
<evidence type="ECO:0000313" key="2">
    <source>
        <dbReference type="Proteomes" id="UP000789342"/>
    </source>
</evidence>
<feature type="non-terminal residue" evidence="1">
    <location>
        <position position="1"/>
    </location>
</feature>
<gene>
    <name evidence="1" type="ORF">AMORRO_LOCUS18130</name>
</gene>
<dbReference type="OrthoDB" id="2314769at2759"/>
<dbReference type="InterPro" id="IPR011009">
    <property type="entry name" value="Kinase-like_dom_sf"/>
</dbReference>
<reference evidence="1" key="1">
    <citation type="submission" date="2021-06" db="EMBL/GenBank/DDBJ databases">
        <authorList>
            <person name="Kallberg Y."/>
            <person name="Tangrot J."/>
            <person name="Rosling A."/>
        </authorList>
    </citation>
    <scope>NUCLEOTIDE SEQUENCE</scope>
    <source>
        <strain evidence="1">CL551</strain>
    </source>
</reference>
<keyword evidence="2" id="KW-1185">Reference proteome</keyword>
<evidence type="ECO:0000313" key="1">
    <source>
        <dbReference type="EMBL" id="CAG8790842.1"/>
    </source>
</evidence>
<comment type="caution">
    <text evidence="1">The sequence shown here is derived from an EMBL/GenBank/DDBJ whole genome shotgun (WGS) entry which is preliminary data.</text>
</comment>